<organism evidence="11 12">
    <name type="scientific">Streptococcus oralis SK313</name>
    <dbReference type="NCBI Taxonomy" id="1035190"/>
    <lineage>
        <taxon>Bacteria</taxon>
        <taxon>Bacillati</taxon>
        <taxon>Bacillota</taxon>
        <taxon>Bacilli</taxon>
        <taxon>Lactobacillales</taxon>
        <taxon>Streptococcaceae</taxon>
        <taxon>Streptococcus</taxon>
    </lineage>
</organism>
<dbReference type="SUPFAM" id="SSF55729">
    <property type="entry name" value="Acyl-CoA N-acyltransferases (Nat)"/>
    <property type="match status" value="1"/>
</dbReference>
<sequence length="334" mass="37259">MEIRLAFPNEVDAIMQVMEDAKKCLAKSGSDQWQNGYPNADIIIDDIISGQAYVALEDGELLAYAAVTKSPEEAYEAIYEGSWQGGEPEYLVFHRIAVAADVQGQGVAQTFLEGLIEGFDYLDFRSDTHAENKAMLHVFEKLGFQQVGKVPVDGERLAYQKLKNEAKKYVKMFYSSPIGTLSLVADEQYLYGIWVQDQKYFERGLGDETIEEVVSHPVLEQVIFYLDIYFEGSVQDISDLPLAPIGTDFEKRVWAYLQSIPYGQTVTYGQIAKDLQVDSAQAIGGAVGRNPWSILVPCHRVLGSGNRLTGYASGVEKKAWLLQHEGAAFQENKK</sequence>
<evidence type="ECO:0000256" key="8">
    <source>
        <dbReference type="ARBA" id="ARBA00049348"/>
    </source>
</evidence>
<evidence type="ECO:0000256" key="6">
    <source>
        <dbReference type="ARBA" id="ARBA00022763"/>
    </source>
</evidence>
<evidence type="ECO:0000313" key="11">
    <source>
        <dbReference type="EMBL" id="EGV01538.1"/>
    </source>
</evidence>
<dbReference type="InterPro" id="IPR036388">
    <property type="entry name" value="WH-like_DNA-bd_sf"/>
</dbReference>
<dbReference type="Pfam" id="PF00583">
    <property type="entry name" value="Acetyltransf_1"/>
    <property type="match status" value="1"/>
</dbReference>
<dbReference type="InterPro" id="IPR014048">
    <property type="entry name" value="MethylDNA_cys_MeTrfase_DNA-bd"/>
</dbReference>
<dbReference type="GO" id="GO:0032259">
    <property type="term" value="P:methylation"/>
    <property type="evidence" value="ECO:0007669"/>
    <property type="project" value="UniProtKB-KW"/>
</dbReference>
<evidence type="ECO:0000256" key="7">
    <source>
        <dbReference type="ARBA" id="ARBA00023204"/>
    </source>
</evidence>
<evidence type="ECO:0000256" key="5">
    <source>
        <dbReference type="ARBA" id="ARBA00022679"/>
    </source>
</evidence>
<dbReference type="GO" id="GO:0016747">
    <property type="term" value="F:acyltransferase activity, transferring groups other than amino-acyl groups"/>
    <property type="evidence" value="ECO:0007669"/>
    <property type="project" value="InterPro"/>
</dbReference>
<accession>F9Q259</accession>
<dbReference type="Pfam" id="PF02870">
    <property type="entry name" value="Methyltransf_1N"/>
    <property type="match status" value="1"/>
</dbReference>
<dbReference type="PROSITE" id="PS00374">
    <property type="entry name" value="MGMT"/>
    <property type="match status" value="1"/>
</dbReference>
<dbReference type="GO" id="GO:0005737">
    <property type="term" value="C:cytoplasm"/>
    <property type="evidence" value="ECO:0007669"/>
    <property type="project" value="UniProtKB-SubCell"/>
</dbReference>
<dbReference type="Gene3D" id="3.40.630.30">
    <property type="match status" value="1"/>
</dbReference>
<dbReference type="FunFam" id="1.10.10.10:FF:000214">
    <property type="entry name" value="Methylated-DNA--protein-cysteine methyltransferase"/>
    <property type="match status" value="1"/>
</dbReference>
<dbReference type="SUPFAM" id="SSF53155">
    <property type="entry name" value="Methylated DNA-protein cysteine methyltransferase domain"/>
    <property type="match status" value="1"/>
</dbReference>
<evidence type="ECO:0000259" key="10">
    <source>
        <dbReference type="PROSITE" id="PS51186"/>
    </source>
</evidence>
<dbReference type="PROSITE" id="PS51186">
    <property type="entry name" value="GNAT"/>
    <property type="match status" value="1"/>
</dbReference>
<dbReference type="EMBL" id="AFUU01000003">
    <property type="protein sequence ID" value="EGV01538.1"/>
    <property type="molecule type" value="Genomic_DNA"/>
</dbReference>
<comment type="miscellaneous">
    <text evidence="9">This enzyme catalyzes only one turnover and therefore is not strictly catalytic. According to one definition, an enzyme is a biocatalyst that acts repeatedly and over many reaction cycles.</text>
</comment>
<evidence type="ECO:0000256" key="1">
    <source>
        <dbReference type="ARBA" id="ARBA00001286"/>
    </source>
</evidence>
<dbReference type="AlphaFoldDB" id="F9Q259"/>
<dbReference type="HAMAP" id="MF_00772">
    <property type="entry name" value="OGT"/>
    <property type="match status" value="1"/>
</dbReference>
<dbReference type="PATRIC" id="fig|1035190.4.peg.673"/>
<dbReference type="GO" id="GO:0006307">
    <property type="term" value="P:DNA alkylation repair"/>
    <property type="evidence" value="ECO:0007669"/>
    <property type="project" value="UniProtKB-UniRule"/>
</dbReference>
<dbReference type="InterPro" id="IPR008332">
    <property type="entry name" value="MethylG_MeTrfase_N"/>
</dbReference>
<dbReference type="PANTHER" id="PTHR10815:SF5">
    <property type="entry name" value="METHYLATED-DNA--PROTEIN-CYSTEINE METHYLTRANSFERASE"/>
    <property type="match status" value="1"/>
</dbReference>
<dbReference type="InterPro" id="IPR036631">
    <property type="entry name" value="MGMT_N_sf"/>
</dbReference>
<dbReference type="InterPro" id="IPR001497">
    <property type="entry name" value="MethylDNA_cys_MeTrfase_AS"/>
</dbReference>
<evidence type="ECO:0000256" key="2">
    <source>
        <dbReference type="ARBA" id="ARBA00008711"/>
    </source>
</evidence>
<dbReference type="Pfam" id="PF01035">
    <property type="entry name" value="DNA_binding_1"/>
    <property type="match status" value="1"/>
</dbReference>
<dbReference type="GO" id="GO:0003908">
    <property type="term" value="F:methylated-DNA-[protein]-cysteine S-methyltransferase activity"/>
    <property type="evidence" value="ECO:0007669"/>
    <property type="project" value="UniProtKB-UniRule"/>
</dbReference>
<keyword evidence="6 9" id="KW-0227">DNA damage</keyword>
<dbReference type="InterPro" id="IPR023546">
    <property type="entry name" value="MGMT"/>
</dbReference>
<dbReference type="InterPro" id="IPR036217">
    <property type="entry name" value="MethylDNA_cys_MeTrfase_DNAb"/>
</dbReference>
<comment type="catalytic activity">
    <reaction evidence="1 9">
        <text>a 4-O-methyl-thymidine in DNA + L-cysteinyl-[protein] = a thymidine in DNA + S-methyl-L-cysteinyl-[protein]</text>
        <dbReference type="Rhea" id="RHEA:53428"/>
        <dbReference type="Rhea" id="RHEA-COMP:10131"/>
        <dbReference type="Rhea" id="RHEA-COMP:10132"/>
        <dbReference type="Rhea" id="RHEA-COMP:13555"/>
        <dbReference type="Rhea" id="RHEA-COMP:13556"/>
        <dbReference type="ChEBI" id="CHEBI:29950"/>
        <dbReference type="ChEBI" id="CHEBI:82612"/>
        <dbReference type="ChEBI" id="CHEBI:137386"/>
        <dbReference type="ChEBI" id="CHEBI:137387"/>
        <dbReference type="EC" id="2.1.1.63"/>
    </reaction>
</comment>
<protein>
    <recommendedName>
        <fullName evidence="9">Methylated-DNA--protein-cysteine methyltransferase</fullName>
        <ecNumber evidence="9">2.1.1.63</ecNumber>
    </recommendedName>
    <alternativeName>
        <fullName evidence="9">6-O-methylguanine-DNA methyltransferase</fullName>
        <shortName evidence="9">MGMT</shortName>
    </alternativeName>
    <alternativeName>
        <fullName evidence="9">O-6-methylguanine-DNA-alkyltransferase</fullName>
    </alternativeName>
</protein>
<comment type="subcellular location">
    <subcellularLocation>
        <location evidence="9">Cytoplasm</location>
    </subcellularLocation>
</comment>
<dbReference type="NCBIfam" id="TIGR00589">
    <property type="entry name" value="ogt"/>
    <property type="match status" value="1"/>
</dbReference>
<dbReference type="Gene3D" id="1.10.10.10">
    <property type="entry name" value="Winged helix-like DNA-binding domain superfamily/Winged helix DNA-binding domain"/>
    <property type="match status" value="1"/>
</dbReference>
<evidence type="ECO:0000256" key="4">
    <source>
        <dbReference type="ARBA" id="ARBA00022603"/>
    </source>
</evidence>
<dbReference type="CDD" id="cd04301">
    <property type="entry name" value="NAT_SF"/>
    <property type="match status" value="1"/>
</dbReference>
<proteinExistence type="inferred from homology"/>
<comment type="function">
    <text evidence="9">Involved in the cellular defense against the biological effects of O6-methylguanine (O6-MeG) and O4-methylthymine (O4-MeT) in DNA. Repairs the methylated nucleobase in DNA by stoichiometrically transferring the methyl group to a cysteine residue in the enzyme. This is a suicide reaction: the enzyme is irreversibly inactivated.</text>
</comment>
<dbReference type="InterPro" id="IPR016181">
    <property type="entry name" value="Acyl_CoA_acyltransferase"/>
</dbReference>
<dbReference type="SUPFAM" id="SSF46767">
    <property type="entry name" value="Methylated DNA-protein cysteine methyltransferase, C-terminal domain"/>
    <property type="match status" value="1"/>
</dbReference>
<keyword evidence="4 9" id="KW-0489">Methyltransferase</keyword>
<comment type="caution">
    <text evidence="11">The sequence shown here is derived from an EMBL/GenBank/DDBJ whole genome shotgun (WGS) entry which is preliminary data.</text>
</comment>
<reference evidence="11 12" key="1">
    <citation type="submission" date="2011-07" db="EMBL/GenBank/DDBJ databases">
        <authorList>
            <person name="Harkins D.M."/>
            <person name="Madupu R."/>
            <person name="Durkin A.S."/>
            <person name="Torralba M."/>
            <person name="Methe B."/>
            <person name="Sutton G.G."/>
            <person name="Nelson K.E."/>
        </authorList>
    </citation>
    <scope>NUCLEOTIDE SEQUENCE [LARGE SCALE GENOMIC DNA]</scope>
    <source>
        <strain evidence="11 12">SK313</strain>
    </source>
</reference>
<keyword evidence="7 9" id="KW-0234">DNA repair</keyword>
<dbReference type="Proteomes" id="UP000005621">
    <property type="component" value="Unassembled WGS sequence"/>
</dbReference>
<comment type="similarity">
    <text evidence="2 9">Belongs to the MGMT family.</text>
</comment>
<dbReference type="EC" id="2.1.1.63" evidence="9"/>
<feature type="domain" description="N-acetyltransferase" evidence="10">
    <location>
        <begin position="1"/>
        <end position="166"/>
    </location>
</feature>
<evidence type="ECO:0000313" key="12">
    <source>
        <dbReference type="Proteomes" id="UP000005621"/>
    </source>
</evidence>
<name>F9Q259_STROR</name>
<dbReference type="CDD" id="cd06445">
    <property type="entry name" value="ATase"/>
    <property type="match status" value="1"/>
</dbReference>
<gene>
    <name evidence="11" type="ORF">HMPREF9950_1139</name>
</gene>
<keyword evidence="5 9" id="KW-0808">Transferase</keyword>
<keyword evidence="3 9" id="KW-0963">Cytoplasm</keyword>
<dbReference type="InterPro" id="IPR000182">
    <property type="entry name" value="GNAT_dom"/>
</dbReference>
<dbReference type="PANTHER" id="PTHR10815">
    <property type="entry name" value="METHYLATED-DNA--PROTEIN-CYSTEINE METHYLTRANSFERASE"/>
    <property type="match status" value="1"/>
</dbReference>
<dbReference type="Gene3D" id="3.30.160.70">
    <property type="entry name" value="Methylated DNA-protein cysteine methyltransferase domain"/>
    <property type="match status" value="1"/>
</dbReference>
<evidence type="ECO:0000256" key="3">
    <source>
        <dbReference type="ARBA" id="ARBA00022490"/>
    </source>
</evidence>
<feature type="active site" description="Nucleophile; methyl group acceptor" evidence="9">
    <location>
        <position position="298"/>
    </location>
</feature>
<evidence type="ECO:0000256" key="9">
    <source>
        <dbReference type="HAMAP-Rule" id="MF_00772"/>
    </source>
</evidence>
<comment type="catalytic activity">
    <reaction evidence="8 9">
        <text>a 6-O-methyl-2'-deoxyguanosine in DNA + L-cysteinyl-[protein] = S-methyl-L-cysteinyl-[protein] + a 2'-deoxyguanosine in DNA</text>
        <dbReference type="Rhea" id="RHEA:24000"/>
        <dbReference type="Rhea" id="RHEA-COMP:10131"/>
        <dbReference type="Rhea" id="RHEA-COMP:10132"/>
        <dbReference type="Rhea" id="RHEA-COMP:11367"/>
        <dbReference type="Rhea" id="RHEA-COMP:11368"/>
        <dbReference type="ChEBI" id="CHEBI:29950"/>
        <dbReference type="ChEBI" id="CHEBI:82612"/>
        <dbReference type="ChEBI" id="CHEBI:85445"/>
        <dbReference type="ChEBI" id="CHEBI:85448"/>
        <dbReference type="EC" id="2.1.1.63"/>
    </reaction>
</comment>